<sequence>MDFYPHGDTPLLLVIDAKAGMFSEPIDIIKECCYMTMAMEGLPVWIWIGSILLLLLIIIALLLTSVITVRLSVTKKNWDDSVIVDVKMLYGLITLHYEVPAIVLKSLQEGVWVEKSQSDNILKGHTSNEEQVIDQEKVHQWTNEFKEILSATKGLKKWMRNTLDRVTIRKLDWSTNIALSDAAHTATLTGVLWGVKSVLVGFLSYHVTLLQRPKIFVVPVFGSRPLFTTEIHCIAQIRCGYAIHAGLVLIVRVLKVKGGIRKWLSILFKA</sequence>
<dbReference type="InterPro" id="IPR021338">
    <property type="entry name" value="DUF2953"/>
</dbReference>
<keyword evidence="3" id="KW-1185">Reference proteome</keyword>
<keyword evidence="1" id="KW-0812">Transmembrane</keyword>
<proteinExistence type="predicted"/>
<reference evidence="2 3" key="1">
    <citation type="submission" date="2020-08" db="EMBL/GenBank/DDBJ databases">
        <title>Genomic Encyclopedia of Type Strains, Phase III (KMG-III): the genomes of soil and plant-associated and newly described type strains.</title>
        <authorList>
            <person name="Whitman W."/>
        </authorList>
    </citation>
    <scope>NUCLEOTIDE SEQUENCE [LARGE SCALE GENOMIC DNA]</scope>
    <source>
        <strain evidence="2 3">CECT 8693</strain>
    </source>
</reference>
<evidence type="ECO:0000256" key="1">
    <source>
        <dbReference type="SAM" id="Phobius"/>
    </source>
</evidence>
<keyword evidence="1" id="KW-0472">Membrane</keyword>
<dbReference type="EMBL" id="JACJIP010000009">
    <property type="protein sequence ID" value="MBA9085405.1"/>
    <property type="molecule type" value="Genomic_DNA"/>
</dbReference>
<accession>A0A7W3SSJ0</accession>
<feature type="transmembrane region" description="Helical" evidence="1">
    <location>
        <begin position="44"/>
        <end position="69"/>
    </location>
</feature>
<dbReference type="Proteomes" id="UP000567067">
    <property type="component" value="Unassembled WGS sequence"/>
</dbReference>
<organism evidence="2 3">
    <name type="scientific">Fontibacillus solani</name>
    <dbReference type="NCBI Taxonomy" id="1572857"/>
    <lineage>
        <taxon>Bacteria</taxon>
        <taxon>Bacillati</taxon>
        <taxon>Bacillota</taxon>
        <taxon>Bacilli</taxon>
        <taxon>Bacillales</taxon>
        <taxon>Paenibacillaceae</taxon>
        <taxon>Fontibacillus</taxon>
    </lineage>
</organism>
<dbReference type="RefSeq" id="WP_312870016.1">
    <property type="nucleotide sequence ID" value="NZ_JACJIP010000009.1"/>
</dbReference>
<dbReference type="AlphaFoldDB" id="A0A7W3SSJ0"/>
<comment type="caution">
    <text evidence="2">The sequence shown here is derived from an EMBL/GenBank/DDBJ whole genome shotgun (WGS) entry which is preliminary data.</text>
</comment>
<dbReference type="Pfam" id="PF11167">
    <property type="entry name" value="DUF2953"/>
    <property type="match status" value="1"/>
</dbReference>
<evidence type="ECO:0008006" key="4">
    <source>
        <dbReference type="Google" id="ProtNLM"/>
    </source>
</evidence>
<protein>
    <recommendedName>
        <fullName evidence="4">DUF2953 domain-containing protein</fullName>
    </recommendedName>
</protein>
<evidence type="ECO:0000313" key="3">
    <source>
        <dbReference type="Proteomes" id="UP000567067"/>
    </source>
</evidence>
<keyword evidence="1" id="KW-1133">Transmembrane helix</keyword>
<gene>
    <name evidence="2" type="ORF">FHR92_001871</name>
</gene>
<evidence type="ECO:0000313" key="2">
    <source>
        <dbReference type="EMBL" id="MBA9085405.1"/>
    </source>
</evidence>
<name>A0A7W3SSJ0_9BACL</name>